<dbReference type="CDD" id="cd03137">
    <property type="entry name" value="GATase1_AraC_1"/>
    <property type="match status" value="1"/>
</dbReference>
<dbReference type="PROSITE" id="PS01124">
    <property type="entry name" value="HTH_ARAC_FAMILY_2"/>
    <property type="match status" value="1"/>
</dbReference>
<evidence type="ECO:0000259" key="3">
    <source>
        <dbReference type="PROSITE" id="PS01124"/>
    </source>
</evidence>
<dbReference type="Proteomes" id="UP000612855">
    <property type="component" value="Unassembled WGS sequence"/>
</dbReference>
<dbReference type="Gene3D" id="3.40.50.880">
    <property type="match status" value="1"/>
</dbReference>
<keyword evidence="2" id="KW-0804">Transcription</keyword>
<dbReference type="SMART" id="SM00342">
    <property type="entry name" value="HTH_ARAC"/>
    <property type="match status" value="1"/>
</dbReference>
<evidence type="ECO:0000313" key="4">
    <source>
        <dbReference type="EMBL" id="GGE29408.1"/>
    </source>
</evidence>
<dbReference type="InterPro" id="IPR002818">
    <property type="entry name" value="DJ-1/PfpI"/>
</dbReference>
<dbReference type="PANTHER" id="PTHR43130">
    <property type="entry name" value="ARAC-FAMILY TRANSCRIPTIONAL REGULATOR"/>
    <property type="match status" value="1"/>
</dbReference>
<evidence type="ECO:0000313" key="5">
    <source>
        <dbReference type="Proteomes" id="UP000612855"/>
    </source>
</evidence>
<sequence length="317" mass="34925">MIGLFIFPRFQILDVTGPAAVFEIARRLVPTAPEVRMVAIDPGLVRSSCGVEVMASDVAKERGMSALITAGGLGVEDAMECKRTQTLFRTMARQKRLVASVCTGAYILARTGLLDGRKATTHWQETSNFAARFPKVRLEPDRIFHREGNVWTSAGVTAGIDLALAMVADTHGEEIAMATARQLVLYHRRSGGQTQFSTLLELKSPNGRFSALLTWIRENLDKPLTVEMLADRAGLSARHFARIFTNETGTTPAKAIERLRLEVARERIESSGDLIEIIATGTGFRDPERMRRSFIRAYGQPPQAMRRAARLAKGAEA</sequence>
<dbReference type="Pfam" id="PF01965">
    <property type="entry name" value="DJ-1_PfpI"/>
    <property type="match status" value="1"/>
</dbReference>
<gene>
    <name evidence="4" type="ORF">GCM10011360_16870</name>
</gene>
<dbReference type="EMBL" id="BMFJ01000001">
    <property type="protein sequence ID" value="GGE29408.1"/>
    <property type="molecule type" value="Genomic_DNA"/>
</dbReference>
<dbReference type="InterPro" id="IPR018060">
    <property type="entry name" value="HTH_AraC"/>
</dbReference>
<dbReference type="SUPFAM" id="SSF52317">
    <property type="entry name" value="Class I glutamine amidotransferase-like"/>
    <property type="match status" value="1"/>
</dbReference>
<name>A0A917A7W6_9RHOB</name>
<keyword evidence="1" id="KW-0805">Transcription regulation</keyword>
<proteinExistence type="predicted"/>
<dbReference type="Gene3D" id="1.10.10.60">
    <property type="entry name" value="Homeodomain-like"/>
    <property type="match status" value="1"/>
</dbReference>
<dbReference type="InterPro" id="IPR029062">
    <property type="entry name" value="Class_I_gatase-like"/>
</dbReference>
<keyword evidence="5" id="KW-1185">Reference proteome</keyword>
<feature type="domain" description="HTH araC/xylS-type" evidence="3">
    <location>
        <begin position="210"/>
        <end position="308"/>
    </location>
</feature>
<dbReference type="PANTHER" id="PTHR43130:SF3">
    <property type="entry name" value="HTH-TYPE TRANSCRIPTIONAL REGULATOR RV1931C"/>
    <property type="match status" value="1"/>
</dbReference>
<dbReference type="InterPro" id="IPR052158">
    <property type="entry name" value="INH-QAR"/>
</dbReference>
<accession>A0A917A7W6</accession>
<dbReference type="RefSeq" id="WP_188477213.1">
    <property type="nucleotide sequence ID" value="NZ_BMFJ01000001.1"/>
</dbReference>
<comment type="caution">
    <text evidence="4">The sequence shown here is derived from an EMBL/GenBank/DDBJ whole genome shotgun (WGS) entry which is preliminary data.</text>
</comment>
<dbReference type="GO" id="GO:0043565">
    <property type="term" value="F:sequence-specific DNA binding"/>
    <property type="evidence" value="ECO:0007669"/>
    <property type="project" value="InterPro"/>
</dbReference>
<dbReference type="GO" id="GO:0003700">
    <property type="term" value="F:DNA-binding transcription factor activity"/>
    <property type="evidence" value="ECO:0007669"/>
    <property type="project" value="InterPro"/>
</dbReference>
<evidence type="ECO:0000256" key="2">
    <source>
        <dbReference type="ARBA" id="ARBA00023163"/>
    </source>
</evidence>
<organism evidence="4 5">
    <name type="scientific">Primorskyibacter flagellatus</name>
    <dbReference type="NCBI Taxonomy" id="1387277"/>
    <lineage>
        <taxon>Bacteria</taxon>
        <taxon>Pseudomonadati</taxon>
        <taxon>Pseudomonadota</taxon>
        <taxon>Alphaproteobacteria</taxon>
        <taxon>Rhodobacterales</taxon>
        <taxon>Roseobacteraceae</taxon>
        <taxon>Primorskyibacter</taxon>
    </lineage>
</organism>
<protein>
    <submittedName>
        <fullName evidence="4">Transcriptional regulator</fullName>
    </submittedName>
</protein>
<evidence type="ECO:0000256" key="1">
    <source>
        <dbReference type="ARBA" id="ARBA00023015"/>
    </source>
</evidence>
<dbReference type="InterPro" id="IPR009057">
    <property type="entry name" value="Homeodomain-like_sf"/>
</dbReference>
<reference evidence="5" key="1">
    <citation type="journal article" date="2019" name="Int. J. Syst. Evol. Microbiol.">
        <title>The Global Catalogue of Microorganisms (GCM) 10K type strain sequencing project: providing services to taxonomists for standard genome sequencing and annotation.</title>
        <authorList>
            <consortium name="The Broad Institute Genomics Platform"/>
            <consortium name="The Broad Institute Genome Sequencing Center for Infectious Disease"/>
            <person name="Wu L."/>
            <person name="Ma J."/>
        </authorList>
    </citation>
    <scope>NUCLEOTIDE SEQUENCE [LARGE SCALE GENOMIC DNA]</scope>
    <source>
        <strain evidence="5">CGMCC 1.12664</strain>
    </source>
</reference>
<dbReference type="SUPFAM" id="SSF46689">
    <property type="entry name" value="Homeodomain-like"/>
    <property type="match status" value="2"/>
</dbReference>
<dbReference type="Pfam" id="PF12833">
    <property type="entry name" value="HTH_18"/>
    <property type="match status" value="1"/>
</dbReference>
<dbReference type="AlphaFoldDB" id="A0A917A7W6"/>